<feature type="compositionally biased region" description="Polar residues" evidence="6">
    <location>
        <begin position="407"/>
        <end position="429"/>
    </location>
</feature>
<dbReference type="Pfam" id="PF04818">
    <property type="entry name" value="CID"/>
    <property type="match status" value="1"/>
</dbReference>
<feature type="region of interest" description="Disordered" evidence="6">
    <location>
        <begin position="310"/>
        <end position="343"/>
    </location>
</feature>
<dbReference type="Gene3D" id="6.10.250.2560">
    <property type="match status" value="1"/>
</dbReference>
<feature type="region of interest" description="Disordered" evidence="6">
    <location>
        <begin position="269"/>
        <end position="292"/>
    </location>
</feature>
<feature type="non-terminal residue" evidence="8">
    <location>
        <position position="899"/>
    </location>
</feature>
<comment type="subunit">
    <text evidence="4">Associates with the RNA polymerase II complex.</text>
</comment>
<accession>A0A087UKP1</accession>
<keyword evidence="2" id="KW-0597">Phosphoprotein</keyword>
<feature type="compositionally biased region" description="Pro residues" evidence="6">
    <location>
        <begin position="272"/>
        <end position="282"/>
    </location>
</feature>
<dbReference type="GO" id="GO:0031124">
    <property type="term" value="P:mRNA 3'-end processing"/>
    <property type="evidence" value="ECO:0007669"/>
    <property type="project" value="TreeGrafter"/>
</dbReference>
<dbReference type="CDD" id="cd16981">
    <property type="entry name" value="CID_RPRD_like"/>
    <property type="match status" value="1"/>
</dbReference>
<dbReference type="OMA" id="ESSVWIE"/>
<feature type="compositionally biased region" description="Basic residues" evidence="6">
    <location>
        <begin position="884"/>
        <end position="899"/>
    </location>
</feature>
<dbReference type="PANTHER" id="PTHR12460:SF40">
    <property type="entry name" value="REGULATION OF NUCLEAR PRE-MRNA DOMAIN-CONTAINING PROTEIN 2"/>
    <property type="match status" value="1"/>
</dbReference>
<protein>
    <recommendedName>
        <fullName evidence="5">Regulation of nuclear pre-mRNA domain-containing protein 2</fullName>
    </recommendedName>
</protein>
<evidence type="ECO:0000256" key="6">
    <source>
        <dbReference type="SAM" id="MobiDB-lite"/>
    </source>
</evidence>
<dbReference type="EMBL" id="KK120277">
    <property type="protein sequence ID" value="KFM77930.1"/>
    <property type="molecule type" value="Genomic_DNA"/>
</dbReference>
<gene>
    <name evidence="8" type="ORF">X975_20094</name>
</gene>
<reference evidence="8 9" key="1">
    <citation type="submission" date="2013-11" db="EMBL/GenBank/DDBJ databases">
        <title>Genome sequencing of Stegodyphus mimosarum.</title>
        <authorList>
            <person name="Bechsgaard J."/>
        </authorList>
    </citation>
    <scope>NUCLEOTIDE SEQUENCE [LARGE SCALE GENOMIC DNA]</scope>
</reference>
<name>A0A087UKP1_STEMI</name>
<dbReference type="Gene3D" id="1.25.40.90">
    <property type="match status" value="1"/>
</dbReference>
<dbReference type="PROSITE" id="PS51391">
    <property type="entry name" value="CID"/>
    <property type="match status" value="1"/>
</dbReference>
<evidence type="ECO:0000256" key="2">
    <source>
        <dbReference type="ARBA" id="ARBA00022553"/>
    </source>
</evidence>
<evidence type="ECO:0000256" key="1">
    <source>
        <dbReference type="ARBA" id="ARBA00022481"/>
    </source>
</evidence>
<feature type="region of interest" description="Disordered" evidence="6">
    <location>
        <begin position="847"/>
        <end position="899"/>
    </location>
</feature>
<dbReference type="Proteomes" id="UP000054359">
    <property type="component" value="Unassembled WGS sequence"/>
</dbReference>
<evidence type="ECO:0000313" key="9">
    <source>
        <dbReference type="Proteomes" id="UP000054359"/>
    </source>
</evidence>
<evidence type="ECO:0000256" key="4">
    <source>
        <dbReference type="ARBA" id="ARBA00062892"/>
    </source>
</evidence>
<dbReference type="OrthoDB" id="10069473at2759"/>
<keyword evidence="1" id="KW-0488">Methylation</keyword>
<evidence type="ECO:0000259" key="7">
    <source>
        <dbReference type="PROSITE" id="PS51391"/>
    </source>
</evidence>
<keyword evidence="3" id="KW-0007">Acetylation</keyword>
<dbReference type="SMART" id="SM00582">
    <property type="entry name" value="RPR"/>
    <property type="match status" value="1"/>
</dbReference>
<dbReference type="STRING" id="407821.A0A087UKP1"/>
<feature type="region of interest" description="Disordered" evidence="6">
    <location>
        <begin position="648"/>
        <end position="667"/>
    </location>
</feature>
<feature type="region of interest" description="Disordered" evidence="6">
    <location>
        <begin position="407"/>
        <end position="464"/>
    </location>
</feature>
<dbReference type="PANTHER" id="PTHR12460">
    <property type="entry name" value="CYCLIN-DEPENDENT KINASE INHIBITOR-RELATED PROTEIN"/>
    <property type="match status" value="1"/>
</dbReference>
<feature type="domain" description="CID" evidence="7">
    <location>
        <begin position="2"/>
        <end position="132"/>
    </location>
</feature>
<proteinExistence type="predicted"/>
<evidence type="ECO:0000313" key="8">
    <source>
        <dbReference type="EMBL" id="KFM77930.1"/>
    </source>
</evidence>
<sequence>MSSSVSDANLEKKFQSVTNTQDSIQTLSLWLLHHKAHHQKIVSSWMKVLQKAKISHRLTLFYLANDVVQNGKRKGFLQFGNSFAEVLREATLLVRDEQIRPSIQRVFNIWEQRNVYSPEFIADLRAILANAKVPATAPSKLLAQFKPELVIEKLRSTAKLEMETATKLSTINLSKLNATNAEIVQQLKDRLHGQQFKREFDESTRCLEELIKSMNSEIKEKTALILLLEQSEIYYDTQRGEAKIVANAYKNFGARVKTLQKKLEELTATFPSPIPSPCPDAPSPTTSDQELELNLPNDKDKSIQKEVENLENAPSPVGSPEGLNLSPEPKEETKVPVTTAQSVGNPIPTLSNFFSHEQTGMTSWLDAFSSKKTPVVEKEEIKNDPSSLDSRLSNLLQNIPNLPSSLQTSLFGSTSSGNNTPLQDTNSPVINKKEKLPDTFSSAEGTTPIKDEYSGQNTPLQDEDTHSSHAFFTKLASSNKTHSPKDILKGLTSLIQSASGDKTDENHKKEKYTFSSTEAYDQEGGMSSFIKKIIPSISQTSHLTSSPSAYFNSPQPPSSRTVPVATTTNVNSYQTSTFHDVPTYTSKSEPSREGLSYIPSLVPSTPLDNFSFVPDAFPDTEYNPELENFDTSMDVELPVNDSDLDIPSPEIEPLSPVPASSESDVPRSISGRRLSTLITVVTKDSPDDSLPVNTMYSSDDMYKSDKENVTEESSVWIENSSCVEKSIVPPLPENTLGKVSPNEEFFIGKTEPTIPPFYATIPPPPVIDHNAPNGQSMEFLTPNNTTVESPLSRIETVQSHREDLSNGRWFNNNWTQNERRNLVPPPPPPPPPPFNCGLQDTRFYGNKRFPPPPNFHPRNSNWSPRNRPDNSFHHPYGPPPNKRFPFRGRGWGRQRHQYN</sequence>
<evidence type="ECO:0000256" key="5">
    <source>
        <dbReference type="ARBA" id="ARBA00067342"/>
    </source>
</evidence>
<dbReference type="FunFam" id="1.25.40.90:FF:000020">
    <property type="entry name" value="regulation of nuclear pre-mRNA domain-containing protein 2 isoform X1"/>
    <property type="match status" value="1"/>
</dbReference>
<dbReference type="InterPro" id="IPR008942">
    <property type="entry name" value="ENTH_VHS"/>
</dbReference>
<keyword evidence="9" id="KW-1185">Reference proteome</keyword>
<dbReference type="GO" id="GO:0000993">
    <property type="term" value="F:RNA polymerase II complex binding"/>
    <property type="evidence" value="ECO:0007669"/>
    <property type="project" value="TreeGrafter"/>
</dbReference>
<organism evidence="8 9">
    <name type="scientific">Stegodyphus mimosarum</name>
    <name type="common">African social velvet spider</name>
    <dbReference type="NCBI Taxonomy" id="407821"/>
    <lineage>
        <taxon>Eukaryota</taxon>
        <taxon>Metazoa</taxon>
        <taxon>Ecdysozoa</taxon>
        <taxon>Arthropoda</taxon>
        <taxon>Chelicerata</taxon>
        <taxon>Arachnida</taxon>
        <taxon>Araneae</taxon>
        <taxon>Araneomorphae</taxon>
        <taxon>Entelegynae</taxon>
        <taxon>Eresoidea</taxon>
        <taxon>Eresidae</taxon>
        <taxon>Stegodyphus</taxon>
    </lineage>
</organism>
<dbReference type="InterPro" id="IPR006569">
    <property type="entry name" value="CID_dom"/>
</dbReference>
<dbReference type="AlphaFoldDB" id="A0A087UKP1"/>
<dbReference type="SUPFAM" id="SSF48464">
    <property type="entry name" value="ENTH/VHS domain"/>
    <property type="match status" value="1"/>
</dbReference>
<evidence type="ECO:0000256" key="3">
    <source>
        <dbReference type="ARBA" id="ARBA00022990"/>
    </source>
</evidence>